<evidence type="ECO:0000313" key="1">
    <source>
        <dbReference type="EMBL" id="CAL1685102.1"/>
    </source>
</evidence>
<sequence>MENRIYCPPNFVDTDQEDGSIIPGAWRNEYSTGIECIRPSTAHRSMIEAYKQRDIIANYFLSAVGEVPWQYTYIRRGLNGPDIE</sequence>
<organism evidence="1 2">
    <name type="scientific">Lasius platythorax</name>
    <dbReference type="NCBI Taxonomy" id="488582"/>
    <lineage>
        <taxon>Eukaryota</taxon>
        <taxon>Metazoa</taxon>
        <taxon>Ecdysozoa</taxon>
        <taxon>Arthropoda</taxon>
        <taxon>Hexapoda</taxon>
        <taxon>Insecta</taxon>
        <taxon>Pterygota</taxon>
        <taxon>Neoptera</taxon>
        <taxon>Endopterygota</taxon>
        <taxon>Hymenoptera</taxon>
        <taxon>Apocrita</taxon>
        <taxon>Aculeata</taxon>
        <taxon>Formicoidea</taxon>
        <taxon>Formicidae</taxon>
        <taxon>Formicinae</taxon>
        <taxon>Lasius</taxon>
        <taxon>Lasius</taxon>
    </lineage>
</organism>
<reference evidence="1" key="1">
    <citation type="submission" date="2024-04" db="EMBL/GenBank/DDBJ databases">
        <authorList>
            <consortium name="Molecular Ecology Group"/>
        </authorList>
    </citation>
    <scope>NUCLEOTIDE SEQUENCE</scope>
</reference>
<dbReference type="Proteomes" id="UP001497644">
    <property type="component" value="Chromosome 6"/>
</dbReference>
<dbReference type="EMBL" id="OZ034829">
    <property type="protein sequence ID" value="CAL1685102.1"/>
    <property type="molecule type" value="Genomic_DNA"/>
</dbReference>
<name>A0AAV2NYP5_9HYME</name>
<evidence type="ECO:0000313" key="2">
    <source>
        <dbReference type="Proteomes" id="UP001497644"/>
    </source>
</evidence>
<dbReference type="AlphaFoldDB" id="A0AAV2NYP5"/>
<gene>
    <name evidence="1" type="ORF">LPLAT_LOCUS10665</name>
</gene>
<keyword evidence="2" id="KW-1185">Reference proteome</keyword>
<protein>
    <submittedName>
        <fullName evidence="1">Uncharacterized protein</fullName>
    </submittedName>
</protein>
<accession>A0AAV2NYP5</accession>
<proteinExistence type="predicted"/>